<accession>A0ABY2E912</accession>
<organism evidence="2 3">
    <name type="scientific">Occultella glacieicola</name>
    <dbReference type="NCBI Taxonomy" id="2518684"/>
    <lineage>
        <taxon>Bacteria</taxon>
        <taxon>Bacillati</taxon>
        <taxon>Actinomycetota</taxon>
        <taxon>Actinomycetes</taxon>
        <taxon>Micrococcales</taxon>
        <taxon>Ruaniaceae</taxon>
        <taxon>Occultella</taxon>
    </lineage>
</organism>
<dbReference type="Proteomes" id="UP000504882">
    <property type="component" value="Unassembled WGS sequence"/>
</dbReference>
<feature type="compositionally biased region" description="Basic residues" evidence="1">
    <location>
        <begin position="155"/>
        <end position="173"/>
    </location>
</feature>
<dbReference type="RefSeq" id="WP_133105890.1">
    <property type="nucleotide sequence ID" value="NZ_SMNA01000001.1"/>
</dbReference>
<gene>
    <name evidence="2" type="ORF">EXU48_02030</name>
</gene>
<feature type="region of interest" description="Disordered" evidence="1">
    <location>
        <begin position="148"/>
        <end position="173"/>
    </location>
</feature>
<dbReference type="EMBL" id="SMNA01000001">
    <property type="protein sequence ID" value="TDE98988.1"/>
    <property type="molecule type" value="Genomic_DNA"/>
</dbReference>
<keyword evidence="3" id="KW-1185">Reference proteome</keyword>
<evidence type="ECO:0000313" key="2">
    <source>
        <dbReference type="EMBL" id="TDE98988.1"/>
    </source>
</evidence>
<proteinExistence type="predicted"/>
<evidence type="ECO:0000256" key="1">
    <source>
        <dbReference type="SAM" id="MobiDB-lite"/>
    </source>
</evidence>
<protein>
    <submittedName>
        <fullName evidence="2">Uncharacterized protein</fullName>
    </submittedName>
</protein>
<name>A0ABY2E912_9MICO</name>
<comment type="caution">
    <text evidence="2">The sequence shown here is derived from an EMBL/GenBank/DDBJ whole genome shotgun (WGS) entry which is preliminary data.</text>
</comment>
<reference evidence="2 3" key="1">
    <citation type="submission" date="2019-03" db="EMBL/GenBank/DDBJ databases">
        <title>Genomic features of bacteria from cold environments.</title>
        <authorList>
            <person name="Shen L."/>
        </authorList>
    </citation>
    <scope>NUCLEOTIDE SEQUENCE [LARGE SCALE GENOMIC DNA]</scope>
    <source>
        <strain evidence="3">T3246-1</strain>
    </source>
</reference>
<evidence type="ECO:0000313" key="3">
    <source>
        <dbReference type="Proteomes" id="UP000504882"/>
    </source>
</evidence>
<sequence>MRASLPLSPERLSFRRGKFVYQLPPSEIVELAQAYATNVRTDTHVEPFELDPLFRVPDYALCADDPLPLLDAILEHESGDEVIVGNLGAGVLEDLLNCRRDLWPQIDDRARREPVWAAAASGSWLSGYLHDQLPRNLASLVTRLDIDDGAAPRQRPNRPRRPSKRQNRKGRSR</sequence>